<evidence type="ECO:0000256" key="3">
    <source>
        <dbReference type="ARBA" id="ARBA00022801"/>
    </source>
</evidence>
<dbReference type="PIRSF" id="PIRSF039012">
    <property type="entry name" value="ASP"/>
    <property type="match status" value="1"/>
</dbReference>
<reference evidence="6 7" key="2">
    <citation type="journal article" date="2016" name="Genome Announc.">
        <title>Draft Genome Sequence of a Biocontrol Rhizobacterium, Chryseobacterium kwangjuense Strain KJ1R5, Isolated from Pepper (Capsicum annuum).</title>
        <authorList>
            <person name="Jeong J.J."/>
            <person name="Park H."/>
            <person name="Park B.H."/>
            <person name="Mannaa M."/>
            <person name="Sang M.K."/>
            <person name="Choi I.G."/>
            <person name="Kim K.D."/>
        </authorList>
    </citation>
    <scope>NUCLEOTIDE SEQUENCE [LARGE SCALE GENOMIC DNA]</scope>
    <source>
        <strain evidence="6 7">KJ1R5</strain>
    </source>
</reference>
<evidence type="ECO:0000256" key="4">
    <source>
        <dbReference type="ARBA" id="ARBA00022833"/>
    </source>
</evidence>
<dbReference type="Pfam" id="PF24827">
    <property type="entry name" value="AstE_AspA_cat"/>
    <property type="match status" value="1"/>
</dbReference>
<keyword evidence="4" id="KW-0862">Zinc</keyword>
<dbReference type="InterPro" id="IPR053138">
    <property type="entry name" value="N-alpha-Ac-DABA_deacetylase"/>
</dbReference>
<comment type="caution">
    <text evidence="6">The sequence shown here is derived from an EMBL/GenBank/DDBJ whole genome shotgun (WGS) entry which is preliminary data.</text>
</comment>
<gene>
    <name evidence="6" type="ORF">AU378_16505</name>
</gene>
<evidence type="ECO:0000259" key="5">
    <source>
        <dbReference type="Pfam" id="PF24827"/>
    </source>
</evidence>
<reference evidence="7" key="1">
    <citation type="submission" date="2015-12" db="EMBL/GenBank/DDBJ databases">
        <title>Genome sequence of a biocontrol rhizobacterium Chryseobacterium kwangjuense strain KJ1R5 isolated from pepper (Capsicum annuum L.).</title>
        <authorList>
            <person name="Jeong J.-J."/>
            <person name="Park H."/>
            <person name="Mannaa M."/>
            <person name="Sang M.K."/>
            <person name="Choi I.-G."/>
            <person name="Kim K.D."/>
        </authorList>
    </citation>
    <scope>NUCLEOTIDE SEQUENCE [LARGE SCALE GENOMIC DNA]</scope>
    <source>
        <strain evidence="7">KJ1R5</strain>
    </source>
</reference>
<dbReference type="EMBL" id="LPUR01000016">
    <property type="protein sequence ID" value="KXH81309.1"/>
    <property type="molecule type" value="Genomic_DNA"/>
</dbReference>
<dbReference type="InterPro" id="IPR043795">
    <property type="entry name" value="N-alpha-Ac-DABA-like"/>
</dbReference>
<dbReference type="GO" id="GO:0046872">
    <property type="term" value="F:metal ion binding"/>
    <property type="evidence" value="ECO:0007669"/>
    <property type="project" value="UniProtKB-KW"/>
</dbReference>
<dbReference type="PANTHER" id="PTHR37326:SF1">
    <property type="entry name" value="BLL3975 PROTEIN"/>
    <property type="match status" value="1"/>
</dbReference>
<dbReference type="InterPro" id="IPR055438">
    <property type="entry name" value="AstE_AspA_cat"/>
</dbReference>
<evidence type="ECO:0000313" key="6">
    <source>
        <dbReference type="EMBL" id="KXH81309.1"/>
    </source>
</evidence>
<comment type="cofactor">
    <cofactor evidence="1">
        <name>Zn(2+)</name>
        <dbReference type="ChEBI" id="CHEBI:29105"/>
    </cofactor>
</comment>
<dbReference type="SUPFAM" id="SSF53187">
    <property type="entry name" value="Zn-dependent exopeptidases"/>
    <property type="match status" value="1"/>
</dbReference>
<dbReference type="Proteomes" id="UP000070513">
    <property type="component" value="Unassembled WGS sequence"/>
</dbReference>
<dbReference type="GO" id="GO:0016811">
    <property type="term" value="F:hydrolase activity, acting on carbon-nitrogen (but not peptide) bonds, in linear amides"/>
    <property type="evidence" value="ECO:0007669"/>
    <property type="project" value="InterPro"/>
</dbReference>
<dbReference type="OrthoDB" id="9782876at2"/>
<protein>
    <submittedName>
        <fullName evidence="6">Succinylglutamate desuccinylase</fullName>
    </submittedName>
</protein>
<organism evidence="6 7">
    <name type="scientific">Chryseobacterium kwangjuense</name>
    <dbReference type="NCBI Taxonomy" id="267125"/>
    <lineage>
        <taxon>Bacteria</taxon>
        <taxon>Pseudomonadati</taxon>
        <taxon>Bacteroidota</taxon>
        <taxon>Flavobacteriia</taxon>
        <taxon>Flavobacteriales</taxon>
        <taxon>Weeksellaceae</taxon>
        <taxon>Chryseobacterium group</taxon>
        <taxon>Chryseobacterium</taxon>
    </lineage>
</organism>
<keyword evidence="2" id="KW-0479">Metal-binding</keyword>
<dbReference type="PANTHER" id="PTHR37326">
    <property type="entry name" value="BLL3975 PROTEIN"/>
    <property type="match status" value="1"/>
</dbReference>
<keyword evidence="3" id="KW-0378">Hydrolase</keyword>
<dbReference type="RefSeq" id="WP_062652488.1">
    <property type="nucleotide sequence ID" value="NZ_LPUR01000016.1"/>
</dbReference>
<sequence length="351" mass="38562">MKFIIIIAGFIGAGFLSEIKGQKGQAVISMMSGVGNSRKDTVLSVKIGAMQTRLPITVINGRDKGPVFSIVAGVHGYEYPPVIAVQELLKEIKPEHIRGTLIIVPVANMESFLKRTPFVNPLDQKNLNTAFPGSPTGTATDKIADLITREVISNSEIFLDIHGGDANEDLLPFVCYYNRKDKHNQTGLAREMGIKSQIGYVVSYPYNLYPSDPAKYAFKQAAQQGLTALSIEAGKLGTVQRENVDMIKTAVYNMLVETGNYIAKRPAQPTAKPVIHLNQQDYVRVPENGIFYSSLKSGDKVKKKQVLGYITDEFGNKKQDIISDSEGIILYKIGTPPVNKGETLFCIGYNQ</sequence>
<evidence type="ECO:0000313" key="7">
    <source>
        <dbReference type="Proteomes" id="UP000070513"/>
    </source>
</evidence>
<dbReference type="GO" id="GO:0016788">
    <property type="term" value="F:hydrolase activity, acting on ester bonds"/>
    <property type="evidence" value="ECO:0007669"/>
    <property type="project" value="InterPro"/>
</dbReference>
<evidence type="ECO:0000256" key="2">
    <source>
        <dbReference type="ARBA" id="ARBA00022723"/>
    </source>
</evidence>
<dbReference type="AlphaFoldDB" id="A0A135W8Y4"/>
<evidence type="ECO:0000256" key="1">
    <source>
        <dbReference type="ARBA" id="ARBA00001947"/>
    </source>
</evidence>
<feature type="domain" description="Succinylglutamate desuccinylase/Aspartoacylase catalytic" evidence="5">
    <location>
        <begin position="66"/>
        <end position="255"/>
    </location>
</feature>
<accession>A0A135W8Y4</accession>
<proteinExistence type="predicted"/>
<dbReference type="Gene3D" id="3.40.630.10">
    <property type="entry name" value="Zn peptidases"/>
    <property type="match status" value="1"/>
</dbReference>
<name>A0A135W8Y4_9FLAO</name>